<dbReference type="PANTHER" id="PTHR45649">
    <property type="entry name" value="AMINO-ACID PERMEASE BAT1"/>
    <property type="match status" value="1"/>
</dbReference>
<proteinExistence type="predicted"/>
<evidence type="ECO:0000256" key="5">
    <source>
        <dbReference type="ARBA" id="ARBA00023136"/>
    </source>
</evidence>
<keyword evidence="4 7" id="KW-1133">Transmembrane helix</keyword>
<feature type="transmembrane region" description="Helical" evidence="7">
    <location>
        <begin position="486"/>
        <end position="508"/>
    </location>
</feature>
<name>A0A5C3F7Q6_9BASI</name>
<feature type="transmembrane region" description="Helical" evidence="7">
    <location>
        <begin position="350"/>
        <end position="371"/>
    </location>
</feature>
<organism evidence="8 9">
    <name type="scientific">Pseudozyma flocculosa</name>
    <dbReference type="NCBI Taxonomy" id="84751"/>
    <lineage>
        <taxon>Eukaryota</taxon>
        <taxon>Fungi</taxon>
        <taxon>Dikarya</taxon>
        <taxon>Basidiomycota</taxon>
        <taxon>Ustilaginomycotina</taxon>
        <taxon>Ustilaginomycetes</taxon>
        <taxon>Ustilaginales</taxon>
        <taxon>Ustilaginaceae</taxon>
        <taxon>Pseudozyma</taxon>
    </lineage>
</organism>
<sequence length="580" mass="60560">MDQPRPHPAAKQPAPAHHTHPGTHSTTPDAAIKSSPPSVHSYRGDAPTATAAPPPGTVIQAKHFSTLALIGLCYCILNSWTAASASLSVALPSGGPVAILWGLVVATCGTMAIALSMAEICSHYPTTGGQYHWVYLLSPPAYRNGLAYTAGWLSVAGWVALTATASSLAAQLITGLIALLHPNYESQPWHVFLLYVAFALGAWLVNAFAVRILDAVNRVAMFWSLVGALVIVITTLACAVPDGRVQSARFVFGGFNNSTGWNDGVAWILGLLQAAFSLIGADGATHLIDEISHPARNAPLAMVLAVAIGSSSTFVVLTVLLFVIRDFDAVVSSPNGALGEILYQAVANRAGAVCLLIFPICSMAFTATALLTTSSRMVQAFARDRGLPFCYGPLHLERVDARLEVPLQAMTLTTAWVVVFGCIYLGSDSALNAILSSSVVLLQASYCLPILLVLIRGRKATLLGPSTSAGDDSAVNAGQRRTLGPILGPALNATAVAYIAFTDVFFLFPPELPVTGSNMNYTVVVVAIVVVLAATAWLVEGKSSYVGPVDVEAVLRRCRGEAHVGAGKGGVDGLEATGGQ</sequence>
<evidence type="ECO:0000313" key="8">
    <source>
        <dbReference type="EMBL" id="SPO39755.1"/>
    </source>
</evidence>
<dbReference type="GO" id="GO:0016020">
    <property type="term" value="C:membrane"/>
    <property type="evidence" value="ECO:0007669"/>
    <property type="project" value="UniProtKB-SubCell"/>
</dbReference>
<dbReference type="GO" id="GO:0006865">
    <property type="term" value="P:amino acid transport"/>
    <property type="evidence" value="ECO:0007669"/>
    <property type="project" value="InterPro"/>
</dbReference>
<feature type="transmembrane region" description="Helical" evidence="7">
    <location>
        <begin position="433"/>
        <end position="455"/>
    </location>
</feature>
<dbReference type="Proteomes" id="UP000323386">
    <property type="component" value="Unassembled WGS sequence"/>
</dbReference>
<protein>
    <submittedName>
        <fullName evidence="8">Related to Choline permease</fullName>
    </submittedName>
</protein>
<accession>A0A5C3F7Q6</accession>
<evidence type="ECO:0000313" key="9">
    <source>
        <dbReference type="Proteomes" id="UP000323386"/>
    </source>
</evidence>
<dbReference type="OrthoDB" id="3900342at2759"/>
<feature type="region of interest" description="Disordered" evidence="6">
    <location>
        <begin position="1"/>
        <end position="54"/>
    </location>
</feature>
<evidence type="ECO:0000256" key="6">
    <source>
        <dbReference type="SAM" id="MobiDB-lite"/>
    </source>
</evidence>
<feature type="compositionally biased region" description="Low complexity" evidence="6">
    <location>
        <begin position="9"/>
        <end position="28"/>
    </location>
</feature>
<feature type="transmembrane region" description="Helical" evidence="7">
    <location>
        <begin position="220"/>
        <end position="244"/>
    </location>
</feature>
<dbReference type="EMBL" id="OOIP01000016">
    <property type="protein sequence ID" value="SPO39755.1"/>
    <property type="molecule type" value="Genomic_DNA"/>
</dbReference>
<keyword evidence="3 7" id="KW-0812">Transmembrane</keyword>
<feature type="transmembrane region" description="Helical" evidence="7">
    <location>
        <begin position="300"/>
        <end position="324"/>
    </location>
</feature>
<dbReference type="GO" id="GO:0022857">
    <property type="term" value="F:transmembrane transporter activity"/>
    <property type="evidence" value="ECO:0007669"/>
    <property type="project" value="InterPro"/>
</dbReference>
<dbReference type="AlphaFoldDB" id="A0A5C3F7Q6"/>
<evidence type="ECO:0000256" key="7">
    <source>
        <dbReference type="SAM" id="Phobius"/>
    </source>
</evidence>
<feature type="transmembrane region" description="Helical" evidence="7">
    <location>
        <begin position="192"/>
        <end position="213"/>
    </location>
</feature>
<evidence type="ECO:0000256" key="2">
    <source>
        <dbReference type="ARBA" id="ARBA00022448"/>
    </source>
</evidence>
<keyword evidence="9" id="KW-1185">Reference proteome</keyword>
<evidence type="ECO:0000256" key="3">
    <source>
        <dbReference type="ARBA" id="ARBA00022692"/>
    </source>
</evidence>
<keyword evidence="2" id="KW-0813">Transport</keyword>
<comment type="subcellular location">
    <subcellularLocation>
        <location evidence="1">Membrane</location>
        <topology evidence="1">Multi-pass membrane protein</topology>
    </subcellularLocation>
</comment>
<feature type="transmembrane region" description="Helical" evidence="7">
    <location>
        <begin position="97"/>
        <end position="115"/>
    </location>
</feature>
<reference evidence="8 9" key="1">
    <citation type="submission" date="2018-03" db="EMBL/GenBank/DDBJ databases">
        <authorList>
            <person name="Guldener U."/>
        </authorList>
    </citation>
    <scope>NUCLEOTIDE SEQUENCE [LARGE SCALE GENOMIC DNA]</scope>
    <source>
        <strain evidence="8 9">DAOM196992</strain>
    </source>
</reference>
<feature type="transmembrane region" description="Helical" evidence="7">
    <location>
        <begin position="405"/>
        <end position="427"/>
    </location>
</feature>
<evidence type="ECO:0000256" key="1">
    <source>
        <dbReference type="ARBA" id="ARBA00004141"/>
    </source>
</evidence>
<feature type="transmembrane region" description="Helical" evidence="7">
    <location>
        <begin position="520"/>
        <end position="539"/>
    </location>
</feature>
<dbReference type="Gene3D" id="1.20.1740.10">
    <property type="entry name" value="Amino acid/polyamine transporter I"/>
    <property type="match status" value="1"/>
</dbReference>
<evidence type="ECO:0000256" key="4">
    <source>
        <dbReference type="ARBA" id="ARBA00022989"/>
    </source>
</evidence>
<dbReference type="PROSITE" id="PS00218">
    <property type="entry name" value="AMINO_ACID_PERMEASE_1"/>
    <property type="match status" value="1"/>
</dbReference>
<keyword evidence="5 7" id="KW-0472">Membrane</keyword>
<feature type="transmembrane region" description="Helical" evidence="7">
    <location>
        <begin position="152"/>
        <end position="180"/>
    </location>
</feature>
<dbReference type="InterPro" id="IPR004840">
    <property type="entry name" value="Amino_acid_permease_CS"/>
</dbReference>
<gene>
    <name evidence="8" type="ORF">PSFLO_05236</name>
</gene>
<dbReference type="Pfam" id="PF13520">
    <property type="entry name" value="AA_permease_2"/>
    <property type="match status" value="1"/>
</dbReference>
<feature type="transmembrane region" description="Helical" evidence="7">
    <location>
        <begin position="67"/>
        <end position="91"/>
    </location>
</feature>
<dbReference type="InterPro" id="IPR002293">
    <property type="entry name" value="AA/rel_permease1"/>
</dbReference>
<dbReference type="PANTHER" id="PTHR45649:SF14">
    <property type="entry name" value="GABA PERMEASE"/>
    <property type="match status" value="1"/>
</dbReference>